<dbReference type="AlphaFoldDB" id="A0A4C1X7D7"/>
<protein>
    <submittedName>
        <fullName evidence="1">Uncharacterized protein</fullName>
    </submittedName>
</protein>
<name>A0A4C1X7D7_EUMVA</name>
<sequence>MSPHRCSRERGRQIEISKRGRQNKLYTETVHAEASPDASHRRSRSGPRAVQYLNIGATSIHFADSAAIRRGAGRRGEGRAAFSFIRDAKFHLSRLHGKRPSVGPLTFSDILNVRSPASRVPCFAGNVRCAALYIRFIYWNVYGRPYSSSHRSYNVLP</sequence>
<evidence type="ECO:0000313" key="2">
    <source>
        <dbReference type="Proteomes" id="UP000299102"/>
    </source>
</evidence>
<evidence type="ECO:0000313" key="1">
    <source>
        <dbReference type="EMBL" id="GBP58264.1"/>
    </source>
</evidence>
<keyword evidence="2" id="KW-1185">Reference proteome</keyword>
<proteinExistence type="predicted"/>
<accession>A0A4C1X7D7</accession>
<comment type="caution">
    <text evidence="1">The sequence shown here is derived from an EMBL/GenBank/DDBJ whole genome shotgun (WGS) entry which is preliminary data.</text>
</comment>
<reference evidence="1 2" key="1">
    <citation type="journal article" date="2019" name="Commun. Biol.">
        <title>The bagworm genome reveals a unique fibroin gene that provides high tensile strength.</title>
        <authorList>
            <person name="Kono N."/>
            <person name="Nakamura H."/>
            <person name="Ohtoshi R."/>
            <person name="Tomita M."/>
            <person name="Numata K."/>
            <person name="Arakawa K."/>
        </authorList>
    </citation>
    <scope>NUCLEOTIDE SEQUENCE [LARGE SCALE GENOMIC DNA]</scope>
</reference>
<dbReference type="EMBL" id="BGZK01000731">
    <property type="protein sequence ID" value="GBP58264.1"/>
    <property type="molecule type" value="Genomic_DNA"/>
</dbReference>
<dbReference type="Proteomes" id="UP000299102">
    <property type="component" value="Unassembled WGS sequence"/>
</dbReference>
<gene>
    <name evidence="1" type="ORF">EVAR_38326_1</name>
</gene>
<organism evidence="1 2">
    <name type="scientific">Eumeta variegata</name>
    <name type="common">Bagworm moth</name>
    <name type="synonym">Eumeta japonica</name>
    <dbReference type="NCBI Taxonomy" id="151549"/>
    <lineage>
        <taxon>Eukaryota</taxon>
        <taxon>Metazoa</taxon>
        <taxon>Ecdysozoa</taxon>
        <taxon>Arthropoda</taxon>
        <taxon>Hexapoda</taxon>
        <taxon>Insecta</taxon>
        <taxon>Pterygota</taxon>
        <taxon>Neoptera</taxon>
        <taxon>Endopterygota</taxon>
        <taxon>Lepidoptera</taxon>
        <taxon>Glossata</taxon>
        <taxon>Ditrysia</taxon>
        <taxon>Tineoidea</taxon>
        <taxon>Psychidae</taxon>
        <taxon>Oiketicinae</taxon>
        <taxon>Eumeta</taxon>
    </lineage>
</organism>